<keyword evidence="1" id="KW-0472">Membrane</keyword>
<reference evidence="2 3" key="1">
    <citation type="submission" date="2019-04" db="EMBL/GenBank/DDBJ databases">
        <title>Genomic characterization of Staphylococcus petrasii strains.</title>
        <authorList>
            <person name="Vrbovska V."/>
            <person name="Kovarovic V."/>
            <person name="Maslanova I."/>
            <person name="Indrakova A."/>
            <person name="Petras P."/>
            <person name="Sedo O."/>
            <person name="Svec P."/>
            <person name="Fisarova L."/>
            <person name="Sedlacek I."/>
            <person name="Doskar J."/>
            <person name="Pantucek R."/>
        </authorList>
    </citation>
    <scope>NUCLEOTIDE SEQUENCE [LARGE SCALE GENOMIC DNA]</scope>
    <source>
        <strain evidence="2 3">CCM 8421</strain>
    </source>
</reference>
<protein>
    <submittedName>
        <fullName evidence="2">Uncharacterized protein</fullName>
    </submittedName>
</protein>
<evidence type="ECO:0000256" key="1">
    <source>
        <dbReference type="SAM" id="Phobius"/>
    </source>
</evidence>
<feature type="transmembrane region" description="Helical" evidence="1">
    <location>
        <begin position="12"/>
        <end position="31"/>
    </location>
</feature>
<proteinExistence type="predicted"/>
<evidence type="ECO:0000313" key="2">
    <source>
        <dbReference type="EMBL" id="TGA81011.1"/>
    </source>
</evidence>
<name>A0ABY2KG55_9STAP</name>
<sequence length="70" mass="8327">MNSNKPKIAQKRWFNIMLIFVGILSFSIFYFGMHLPFMLAFLYLWAPVLIGFINLKEINSKNIDERNNTR</sequence>
<dbReference type="RefSeq" id="WP_103328922.1">
    <property type="nucleotide sequence ID" value="NZ_PPRD01000029.1"/>
</dbReference>
<gene>
    <name evidence="2" type="ORF">E2556_01460</name>
</gene>
<dbReference type="Proteomes" id="UP000298482">
    <property type="component" value="Unassembled WGS sequence"/>
</dbReference>
<feature type="transmembrane region" description="Helical" evidence="1">
    <location>
        <begin position="37"/>
        <end position="55"/>
    </location>
</feature>
<comment type="caution">
    <text evidence="2">The sequence shown here is derived from an EMBL/GenBank/DDBJ whole genome shotgun (WGS) entry which is preliminary data.</text>
</comment>
<keyword evidence="1" id="KW-0812">Transmembrane</keyword>
<keyword evidence="1" id="KW-1133">Transmembrane helix</keyword>
<keyword evidence="3" id="KW-1185">Reference proteome</keyword>
<organism evidence="2 3">
    <name type="scientific">Staphylococcus croceilyticus</name>
    <dbReference type="NCBI Taxonomy" id="319942"/>
    <lineage>
        <taxon>Bacteria</taxon>
        <taxon>Bacillati</taxon>
        <taxon>Bacillota</taxon>
        <taxon>Bacilli</taxon>
        <taxon>Bacillales</taxon>
        <taxon>Staphylococcaceae</taxon>
        <taxon>Staphylococcus</taxon>
    </lineage>
</organism>
<dbReference type="EMBL" id="SRJF01000001">
    <property type="protein sequence ID" value="TGA81011.1"/>
    <property type="molecule type" value="Genomic_DNA"/>
</dbReference>
<accession>A0ABY2KG55</accession>
<evidence type="ECO:0000313" key="3">
    <source>
        <dbReference type="Proteomes" id="UP000298482"/>
    </source>
</evidence>